<name>A0A369USC4_9GAMM</name>
<dbReference type="InterPro" id="IPR036388">
    <property type="entry name" value="WH-like_DNA-bd_sf"/>
</dbReference>
<dbReference type="OrthoDB" id="9028214at2"/>
<sequence>MRKPNAVRNLYGHVMQEIGQRIVSGKVRPGEVLPREETLAENLQVSRTALREAMKVLSAKGLIESRAGVGARVLEERFWNQLDADVLTWRCASMPTDDFVDKLVEMREIIEPAAAAAAARRRTAEQLADIETAYKAMDAAQTLDAWAEADLQFHDAVLQAAGNELMSSLFSVVESALGTFFVLSARTASNFKYSLPHHQKVLEAIRRKQPDVARKAMLAMIADSQSNLQRNRSRARKKAHA</sequence>
<proteinExistence type="predicted"/>
<dbReference type="InterPro" id="IPR000524">
    <property type="entry name" value="Tscrpt_reg_HTH_GntR"/>
</dbReference>
<keyword evidence="1" id="KW-0805">Transcription regulation</keyword>
<dbReference type="InterPro" id="IPR011711">
    <property type="entry name" value="GntR_C"/>
</dbReference>
<dbReference type="CDD" id="cd07377">
    <property type="entry name" value="WHTH_GntR"/>
    <property type="match status" value="1"/>
</dbReference>
<protein>
    <submittedName>
        <fullName evidence="5">FadR family transcriptional regulator</fullName>
    </submittedName>
</protein>
<dbReference type="PRINTS" id="PR00035">
    <property type="entry name" value="HTHGNTR"/>
</dbReference>
<keyword evidence="6" id="KW-1185">Reference proteome</keyword>
<organism evidence="5 6">
    <name type="scientific">Dyella tabacisoli</name>
    <dbReference type="NCBI Taxonomy" id="2282381"/>
    <lineage>
        <taxon>Bacteria</taxon>
        <taxon>Pseudomonadati</taxon>
        <taxon>Pseudomonadota</taxon>
        <taxon>Gammaproteobacteria</taxon>
        <taxon>Lysobacterales</taxon>
        <taxon>Rhodanobacteraceae</taxon>
        <taxon>Dyella</taxon>
    </lineage>
</organism>
<dbReference type="SUPFAM" id="SSF46785">
    <property type="entry name" value="Winged helix' DNA-binding domain"/>
    <property type="match status" value="1"/>
</dbReference>
<evidence type="ECO:0000256" key="3">
    <source>
        <dbReference type="ARBA" id="ARBA00023163"/>
    </source>
</evidence>
<dbReference type="PANTHER" id="PTHR43537:SF44">
    <property type="entry name" value="GNTR FAMILY REGULATORY PROTEIN"/>
    <property type="match status" value="1"/>
</dbReference>
<dbReference type="AlphaFoldDB" id="A0A369USC4"/>
<dbReference type="SMART" id="SM00345">
    <property type="entry name" value="HTH_GNTR"/>
    <property type="match status" value="1"/>
</dbReference>
<dbReference type="EMBL" id="QQAH01000005">
    <property type="protein sequence ID" value="RDD82530.1"/>
    <property type="molecule type" value="Genomic_DNA"/>
</dbReference>
<evidence type="ECO:0000256" key="1">
    <source>
        <dbReference type="ARBA" id="ARBA00023015"/>
    </source>
</evidence>
<accession>A0A369USC4</accession>
<reference evidence="5 6" key="1">
    <citation type="submission" date="2018-07" db="EMBL/GenBank/DDBJ databases">
        <title>Dyella tabacisoli L4-6T, whole genome shotgun sequence.</title>
        <authorList>
            <person name="Zhou X.-K."/>
            <person name="Li W.-J."/>
            <person name="Duan Y.-Q."/>
        </authorList>
    </citation>
    <scope>NUCLEOTIDE SEQUENCE [LARGE SCALE GENOMIC DNA]</scope>
    <source>
        <strain evidence="5 6">L4-6</strain>
    </source>
</reference>
<dbReference type="RefSeq" id="WP_114844595.1">
    <property type="nucleotide sequence ID" value="NZ_JBHSPE010000001.1"/>
</dbReference>
<evidence type="ECO:0000256" key="2">
    <source>
        <dbReference type="ARBA" id="ARBA00023125"/>
    </source>
</evidence>
<dbReference type="PANTHER" id="PTHR43537">
    <property type="entry name" value="TRANSCRIPTIONAL REGULATOR, GNTR FAMILY"/>
    <property type="match status" value="1"/>
</dbReference>
<dbReference type="Gene3D" id="1.10.10.10">
    <property type="entry name" value="Winged helix-like DNA-binding domain superfamily/Winged helix DNA-binding domain"/>
    <property type="match status" value="1"/>
</dbReference>
<evidence type="ECO:0000259" key="4">
    <source>
        <dbReference type="PROSITE" id="PS50949"/>
    </source>
</evidence>
<keyword evidence="3" id="KW-0804">Transcription</keyword>
<dbReference type="InterPro" id="IPR008920">
    <property type="entry name" value="TF_FadR/GntR_C"/>
</dbReference>
<dbReference type="Pfam" id="PF07729">
    <property type="entry name" value="FCD"/>
    <property type="match status" value="1"/>
</dbReference>
<evidence type="ECO:0000313" key="6">
    <source>
        <dbReference type="Proteomes" id="UP000253782"/>
    </source>
</evidence>
<keyword evidence="2" id="KW-0238">DNA-binding</keyword>
<dbReference type="SMART" id="SM00895">
    <property type="entry name" value="FCD"/>
    <property type="match status" value="1"/>
</dbReference>
<dbReference type="Proteomes" id="UP000253782">
    <property type="component" value="Unassembled WGS sequence"/>
</dbReference>
<dbReference type="Pfam" id="PF00392">
    <property type="entry name" value="GntR"/>
    <property type="match status" value="1"/>
</dbReference>
<dbReference type="InterPro" id="IPR036390">
    <property type="entry name" value="WH_DNA-bd_sf"/>
</dbReference>
<feature type="domain" description="HTH gntR-type" evidence="4">
    <location>
        <begin position="8"/>
        <end position="76"/>
    </location>
</feature>
<comment type="caution">
    <text evidence="5">The sequence shown here is derived from an EMBL/GenBank/DDBJ whole genome shotgun (WGS) entry which is preliminary data.</text>
</comment>
<dbReference type="Gene3D" id="1.20.120.530">
    <property type="entry name" value="GntR ligand-binding domain-like"/>
    <property type="match status" value="1"/>
</dbReference>
<dbReference type="GO" id="GO:0003677">
    <property type="term" value="F:DNA binding"/>
    <property type="evidence" value="ECO:0007669"/>
    <property type="project" value="UniProtKB-KW"/>
</dbReference>
<evidence type="ECO:0000313" key="5">
    <source>
        <dbReference type="EMBL" id="RDD82530.1"/>
    </source>
</evidence>
<dbReference type="GO" id="GO:0003700">
    <property type="term" value="F:DNA-binding transcription factor activity"/>
    <property type="evidence" value="ECO:0007669"/>
    <property type="project" value="InterPro"/>
</dbReference>
<dbReference type="SUPFAM" id="SSF48008">
    <property type="entry name" value="GntR ligand-binding domain-like"/>
    <property type="match status" value="1"/>
</dbReference>
<gene>
    <name evidence="5" type="ORF">DVJ77_06240</name>
</gene>
<dbReference type="PROSITE" id="PS50949">
    <property type="entry name" value="HTH_GNTR"/>
    <property type="match status" value="1"/>
</dbReference>